<reference evidence="6 7" key="1">
    <citation type="submission" date="2022-05" db="EMBL/GenBank/DDBJ databases">
        <authorList>
            <person name="Park J.-S."/>
        </authorList>
    </citation>
    <scope>NUCLEOTIDE SEQUENCE [LARGE SCALE GENOMIC DNA]</scope>
    <source>
        <strain evidence="6 7">2012CJ35-5</strain>
    </source>
</reference>
<keyword evidence="2" id="KW-0238">DNA-binding</keyword>
<feature type="transmembrane region" description="Helical" evidence="4">
    <location>
        <begin position="182"/>
        <end position="204"/>
    </location>
</feature>
<evidence type="ECO:0000256" key="2">
    <source>
        <dbReference type="ARBA" id="ARBA00023125"/>
    </source>
</evidence>
<dbReference type="Gene3D" id="1.10.10.60">
    <property type="entry name" value="Homeodomain-like"/>
    <property type="match status" value="1"/>
</dbReference>
<evidence type="ECO:0000259" key="5">
    <source>
        <dbReference type="PROSITE" id="PS01124"/>
    </source>
</evidence>
<keyword evidence="4" id="KW-0812">Transmembrane</keyword>
<keyword evidence="4" id="KW-1133">Transmembrane helix</keyword>
<dbReference type="EMBL" id="JAMFMA010000002">
    <property type="protein sequence ID" value="MCL6274406.1"/>
    <property type="molecule type" value="Genomic_DNA"/>
</dbReference>
<dbReference type="InterPro" id="IPR009057">
    <property type="entry name" value="Homeodomain-like_sf"/>
</dbReference>
<dbReference type="Pfam" id="PF12833">
    <property type="entry name" value="HTH_18"/>
    <property type="match status" value="1"/>
</dbReference>
<comment type="caution">
    <text evidence="6">The sequence shown here is derived from an EMBL/GenBank/DDBJ whole genome shotgun (WGS) entry which is preliminary data.</text>
</comment>
<name>A0ABT0PTU8_9FLAO</name>
<feature type="transmembrane region" description="Helical" evidence="4">
    <location>
        <begin position="157"/>
        <end position="176"/>
    </location>
</feature>
<proteinExistence type="predicted"/>
<evidence type="ECO:0000256" key="4">
    <source>
        <dbReference type="SAM" id="Phobius"/>
    </source>
</evidence>
<dbReference type="Proteomes" id="UP001203607">
    <property type="component" value="Unassembled WGS sequence"/>
</dbReference>
<evidence type="ECO:0000313" key="7">
    <source>
        <dbReference type="Proteomes" id="UP001203607"/>
    </source>
</evidence>
<evidence type="ECO:0000313" key="6">
    <source>
        <dbReference type="EMBL" id="MCL6274406.1"/>
    </source>
</evidence>
<feature type="domain" description="HTH araC/xylS-type" evidence="5">
    <location>
        <begin position="229"/>
        <end position="333"/>
    </location>
</feature>
<keyword evidence="7" id="KW-1185">Reference proteome</keyword>
<protein>
    <submittedName>
        <fullName evidence="6">Helix-turn-helix domain-containing protein</fullName>
    </submittedName>
</protein>
<feature type="transmembrane region" description="Helical" evidence="4">
    <location>
        <begin position="6"/>
        <end position="25"/>
    </location>
</feature>
<dbReference type="PROSITE" id="PS01124">
    <property type="entry name" value="HTH_ARAC_FAMILY_2"/>
    <property type="match status" value="1"/>
</dbReference>
<dbReference type="PANTHER" id="PTHR43280:SF29">
    <property type="entry name" value="ARAC-FAMILY TRANSCRIPTIONAL REGULATOR"/>
    <property type="match status" value="1"/>
</dbReference>
<feature type="transmembrane region" description="Helical" evidence="4">
    <location>
        <begin position="67"/>
        <end position="87"/>
    </location>
</feature>
<gene>
    <name evidence="6" type="ORF">M3P19_10315</name>
</gene>
<feature type="transmembrane region" description="Helical" evidence="4">
    <location>
        <begin position="37"/>
        <end position="55"/>
    </location>
</feature>
<accession>A0ABT0PTU8</accession>
<evidence type="ECO:0000256" key="3">
    <source>
        <dbReference type="ARBA" id="ARBA00023163"/>
    </source>
</evidence>
<sequence>MHQDVLLLVLSCLGIAQALFLVTYLTTKMKGNDHSNLFLALIILGLTIRIGKSILNVYLDLEPWQRNLGISGILLTGPFVRFYSLTLFHSKTKLNKQEYLHLIPFATFALCSYWIPNDARPISVVIYLLVFLHLAIYLIVALTIYRNSRKEVHPQKASWFRNLWLGIALMWLFYMGNLARVIPFYISGAVFFSFLIYVFSFLFLQKHAFRLGKYNSSTLDESSAAILVNRIKGLMQKEELFTNPNLTLDGMATLLDTTPRKLSQAINAVEHRNFSEFINSFRIEKAKQMLTNPEHHGSKIASIAYDCGFGNVTSFNLAFKAYTHMTPSAYRKHMQSQLT</sequence>
<dbReference type="InterPro" id="IPR018060">
    <property type="entry name" value="HTH_AraC"/>
</dbReference>
<keyword evidence="4" id="KW-0472">Membrane</keyword>
<dbReference type="SUPFAM" id="SSF46689">
    <property type="entry name" value="Homeodomain-like"/>
    <property type="match status" value="1"/>
</dbReference>
<organism evidence="6 7">
    <name type="scientific">Flagellimonas spongiicola</name>
    <dbReference type="NCBI Taxonomy" id="2942208"/>
    <lineage>
        <taxon>Bacteria</taxon>
        <taxon>Pseudomonadati</taxon>
        <taxon>Bacteroidota</taxon>
        <taxon>Flavobacteriia</taxon>
        <taxon>Flavobacteriales</taxon>
        <taxon>Flavobacteriaceae</taxon>
        <taxon>Flagellimonas</taxon>
    </lineage>
</organism>
<keyword evidence="3" id="KW-0804">Transcription</keyword>
<feature type="transmembrane region" description="Helical" evidence="4">
    <location>
        <begin position="122"/>
        <end position="145"/>
    </location>
</feature>
<dbReference type="RefSeq" id="WP_249657586.1">
    <property type="nucleotide sequence ID" value="NZ_JAMFMA010000002.1"/>
</dbReference>
<dbReference type="PANTHER" id="PTHR43280">
    <property type="entry name" value="ARAC-FAMILY TRANSCRIPTIONAL REGULATOR"/>
    <property type="match status" value="1"/>
</dbReference>
<dbReference type="SMART" id="SM00342">
    <property type="entry name" value="HTH_ARAC"/>
    <property type="match status" value="1"/>
</dbReference>
<evidence type="ECO:0000256" key="1">
    <source>
        <dbReference type="ARBA" id="ARBA00023015"/>
    </source>
</evidence>
<keyword evidence="1" id="KW-0805">Transcription regulation</keyword>